<evidence type="ECO:0000256" key="8">
    <source>
        <dbReference type="ARBA" id="ARBA00031423"/>
    </source>
</evidence>
<evidence type="ECO:0000256" key="5">
    <source>
        <dbReference type="ARBA" id="ARBA00022676"/>
    </source>
</evidence>
<evidence type="ECO:0000256" key="10">
    <source>
        <dbReference type="RuleBase" id="RU361207"/>
    </source>
</evidence>
<keyword evidence="12" id="KW-1185">Reference proteome</keyword>
<evidence type="ECO:0000256" key="3">
    <source>
        <dbReference type="ARBA" id="ARBA00012560"/>
    </source>
</evidence>
<sequence>MRKAGILLPIFSLPGKYGIGCFSEMTYKFIDFLKEAGQKYWQILPLGPTGYGDSPYQTFCSFAGNPYFISLEQLIKEKLLTKKEVEEVYGKGNASENEKVDYEFLYNTRFALLKKAYEKAEKTGKLEDKVYKKFVKENEYWINDYGLFMAIKNEMNGICFTQWPKDLRVRNEKALAEAEKRLEYEKNFYIFIQYKFYEQWDLVKDYANENGIEIIGDLPIYVAPDSADVWAHPELFQLDKNAIPKRVAGCPPDGFTPLGQLWGNPLYDWDYHEKTDYDWWTRRLDKCRTLYDIVRIDHFRGFEAYYSVPGGDKDATRGKWVKGPGMKLFSRLKEKLGDIKIVAEDLGFTTDSLREFVKESGFPNMKVLEFAFYENEDGSESEFMPFNHYSNCVVYTGTHDNETLVGWLQNADEKTYGKVLNYLGLGELKKSDGNLKKIAQMLIRVAQNSVADYCIIPLQDYIYLGNEARINAPSTLGDNWVWRVNKKMIGKKIAKRIYKVTKTYGRV</sequence>
<keyword evidence="7 10" id="KW-0119">Carbohydrate metabolism</keyword>
<dbReference type="PANTHER" id="PTHR32438">
    <property type="entry name" value="4-ALPHA-GLUCANOTRANSFERASE DPE1, CHLOROPLASTIC/AMYLOPLASTIC"/>
    <property type="match status" value="1"/>
</dbReference>
<evidence type="ECO:0000256" key="7">
    <source>
        <dbReference type="ARBA" id="ARBA00023277"/>
    </source>
</evidence>
<evidence type="ECO:0000256" key="9">
    <source>
        <dbReference type="ARBA" id="ARBA00031501"/>
    </source>
</evidence>
<dbReference type="GO" id="GO:0004134">
    <property type="term" value="F:4-alpha-glucanotransferase activity"/>
    <property type="evidence" value="ECO:0007669"/>
    <property type="project" value="UniProtKB-EC"/>
</dbReference>
<keyword evidence="5 10" id="KW-0328">Glycosyltransferase</keyword>
<evidence type="ECO:0000256" key="2">
    <source>
        <dbReference type="ARBA" id="ARBA00005684"/>
    </source>
</evidence>
<dbReference type="Pfam" id="PF02446">
    <property type="entry name" value="Glyco_hydro_77"/>
    <property type="match status" value="1"/>
</dbReference>
<dbReference type="AlphaFoldDB" id="A0A1T4PWQ1"/>
<evidence type="ECO:0000313" key="12">
    <source>
        <dbReference type="Proteomes" id="UP000189857"/>
    </source>
</evidence>
<gene>
    <name evidence="11" type="ORF">SAMN02745110_02151</name>
</gene>
<dbReference type="EMBL" id="FUXA01000014">
    <property type="protein sequence ID" value="SJZ95378.1"/>
    <property type="molecule type" value="Genomic_DNA"/>
</dbReference>
<organism evidence="11 12">
    <name type="scientific">Eubacterium ruminantium</name>
    <dbReference type="NCBI Taxonomy" id="42322"/>
    <lineage>
        <taxon>Bacteria</taxon>
        <taxon>Bacillati</taxon>
        <taxon>Bacillota</taxon>
        <taxon>Clostridia</taxon>
        <taxon>Eubacteriales</taxon>
        <taxon>Eubacteriaceae</taxon>
        <taxon>Eubacterium</taxon>
    </lineage>
</organism>
<evidence type="ECO:0000256" key="4">
    <source>
        <dbReference type="ARBA" id="ARBA00020295"/>
    </source>
</evidence>
<protein>
    <recommendedName>
        <fullName evidence="4 10">4-alpha-glucanotransferase</fullName>
        <ecNumber evidence="3 10">2.4.1.25</ecNumber>
    </recommendedName>
    <alternativeName>
        <fullName evidence="8 10">Amylomaltase</fullName>
    </alternativeName>
    <alternativeName>
        <fullName evidence="9 10">Disproportionating enzyme</fullName>
    </alternativeName>
</protein>
<dbReference type="PANTHER" id="PTHR32438:SF5">
    <property type="entry name" value="4-ALPHA-GLUCANOTRANSFERASE DPE1, CHLOROPLASTIC_AMYLOPLASTIC"/>
    <property type="match status" value="1"/>
</dbReference>
<dbReference type="InterPro" id="IPR017853">
    <property type="entry name" value="GH"/>
</dbReference>
<dbReference type="Gene3D" id="3.20.20.80">
    <property type="entry name" value="Glycosidases"/>
    <property type="match status" value="1"/>
</dbReference>
<dbReference type="SUPFAM" id="SSF51445">
    <property type="entry name" value="(Trans)glycosidases"/>
    <property type="match status" value="1"/>
</dbReference>
<comment type="catalytic activity">
    <reaction evidence="1 10">
        <text>Transfers a segment of a (1-&gt;4)-alpha-D-glucan to a new position in an acceptor, which may be glucose or a (1-&gt;4)-alpha-D-glucan.</text>
        <dbReference type="EC" id="2.4.1.25"/>
    </reaction>
</comment>
<dbReference type="EC" id="2.4.1.25" evidence="3 10"/>
<evidence type="ECO:0000256" key="6">
    <source>
        <dbReference type="ARBA" id="ARBA00022679"/>
    </source>
</evidence>
<dbReference type="NCBIfam" id="NF011080">
    <property type="entry name" value="PRK14508.1-3"/>
    <property type="match status" value="1"/>
</dbReference>
<evidence type="ECO:0000256" key="1">
    <source>
        <dbReference type="ARBA" id="ARBA00000439"/>
    </source>
</evidence>
<name>A0A1T4PWQ1_9FIRM</name>
<dbReference type="GO" id="GO:0005975">
    <property type="term" value="P:carbohydrate metabolic process"/>
    <property type="evidence" value="ECO:0007669"/>
    <property type="project" value="InterPro"/>
</dbReference>
<keyword evidence="6 10" id="KW-0808">Transferase</keyword>
<accession>A0A1T4PWQ1</accession>
<dbReference type="Proteomes" id="UP000189857">
    <property type="component" value="Unassembled WGS sequence"/>
</dbReference>
<comment type="similarity">
    <text evidence="2 10">Belongs to the disproportionating enzyme family.</text>
</comment>
<evidence type="ECO:0000313" key="11">
    <source>
        <dbReference type="EMBL" id="SJZ95378.1"/>
    </source>
</evidence>
<proteinExistence type="inferred from homology"/>
<dbReference type="NCBIfam" id="TIGR00217">
    <property type="entry name" value="malQ"/>
    <property type="match status" value="1"/>
</dbReference>
<dbReference type="InterPro" id="IPR003385">
    <property type="entry name" value="Glyco_hydro_77"/>
</dbReference>
<reference evidence="11 12" key="1">
    <citation type="submission" date="2017-02" db="EMBL/GenBank/DDBJ databases">
        <authorList>
            <person name="Peterson S.W."/>
        </authorList>
    </citation>
    <scope>NUCLEOTIDE SEQUENCE [LARGE SCALE GENOMIC DNA]</scope>
    <source>
        <strain evidence="11 12">ATCC 17233</strain>
    </source>
</reference>